<evidence type="ECO:0000313" key="2">
    <source>
        <dbReference type="Proteomes" id="UP000324285"/>
    </source>
</evidence>
<accession>A0A5C1NH93</accession>
<dbReference type="AlphaFoldDB" id="A0A5C1NH93"/>
<gene>
    <name evidence="1" type="ORF">E4T21_14635</name>
</gene>
<dbReference type="Proteomes" id="UP000324285">
    <property type="component" value="Chromosome"/>
</dbReference>
<dbReference type="RefSeq" id="WP_149285770.1">
    <property type="nucleotide sequence ID" value="NZ_CP038437.2"/>
</dbReference>
<keyword evidence="2" id="KW-1185">Reference proteome</keyword>
<evidence type="ECO:0000313" key="1">
    <source>
        <dbReference type="EMBL" id="QEM82646.1"/>
    </source>
</evidence>
<dbReference type="EMBL" id="CP038437">
    <property type="protein sequence ID" value="QEM82646.1"/>
    <property type="molecule type" value="Genomic_DNA"/>
</dbReference>
<protein>
    <submittedName>
        <fullName evidence="1">Uncharacterized protein</fullName>
    </submittedName>
</protein>
<proteinExistence type="predicted"/>
<reference evidence="1" key="1">
    <citation type="submission" date="2021-02" db="EMBL/GenBank/DDBJ databases">
        <title>Strain Y2R2, a novel species of the genus Halomonas.</title>
        <authorList>
            <person name="Huang H."/>
        </authorList>
    </citation>
    <scope>NUCLEOTIDE SEQUENCE</scope>
    <source>
        <strain evidence="1">Y2R2</strain>
    </source>
</reference>
<name>A0A5C1NH93_9GAMM</name>
<sequence>MSGGIRAFIPNLSHGLSIAGYRPPAIYCRLSTTYYPLPAIDHLLSIAGYRPPAIHCRLSITNYPPLTTHCWQPTTDN</sequence>
<organism evidence="1 2">
    <name type="scientific">Halomonas binhaiensis</name>
    <dbReference type="NCBI Taxonomy" id="2562282"/>
    <lineage>
        <taxon>Bacteria</taxon>
        <taxon>Pseudomonadati</taxon>
        <taxon>Pseudomonadota</taxon>
        <taxon>Gammaproteobacteria</taxon>
        <taxon>Oceanospirillales</taxon>
        <taxon>Halomonadaceae</taxon>
        <taxon>Halomonas</taxon>
    </lineage>
</organism>
<dbReference type="KEGG" id="hbh:E4T21_14635"/>